<evidence type="ECO:0000313" key="1">
    <source>
        <dbReference type="EMBL" id="EKM27926.1"/>
    </source>
</evidence>
<accession>A0A454CNE1</accession>
<name>A0A454CNE1_VIBHA</name>
<proteinExistence type="predicted"/>
<organism evidence="1 2">
    <name type="scientific">Vibrio harveyi</name>
    <name type="common">Beneckea harveyi</name>
    <dbReference type="NCBI Taxonomy" id="669"/>
    <lineage>
        <taxon>Bacteria</taxon>
        <taxon>Pseudomonadati</taxon>
        <taxon>Pseudomonadota</taxon>
        <taxon>Gammaproteobacteria</taxon>
        <taxon>Vibrionales</taxon>
        <taxon>Vibrionaceae</taxon>
        <taxon>Vibrio</taxon>
    </lineage>
</organism>
<gene>
    <name evidence="1" type="ORF">VCHENC02_0102A</name>
</gene>
<reference evidence="1 2" key="1">
    <citation type="submission" date="2012-10" db="EMBL/GenBank/DDBJ databases">
        <title>Genome sequence of Vibrio Cholerae HENC-02.</title>
        <authorList>
            <person name="Eppinger M."/>
            <person name="Hasan N.A."/>
            <person name="Sengamalay N."/>
            <person name="Hine E."/>
            <person name="Su Q."/>
            <person name="Daugherty S.C."/>
            <person name="Young S."/>
            <person name="Sadzewicz L."/>
            <person name="Tallon L."/>
            <person name="Cebula T.A."/>
            <person name="Ravel J."/>
            <person name="Colwell R.R."/>
        </authorList>
    </citation>
    <scope>NUCLEOTIDE SEQUENCE [LARGE SCALE GENOMIC DNA]</scope>
    <source>
        <strain evidence="1 2">HENC-02</strain>
    </source>
</reference>
<sequence>MVPGGGIEPPTRGF</sequence>
<protein>
    <submittedName>
        <fullName evidence="1">Uncharacterized protein</fullName>
    </submittedName>
</protein>
<evidence type="ECO:0000313" key="2">
    <source>
        <dbReference type="Proteomes" id="UP000008367"/>
    </source>
</evidence>
<comment type="caution">
    <text evidence="1">The sequence shown here is derived from an EMBL/GenBank/DDBJ whole genome shotgun (WGS) entry which is preliminary data.</text>
</comment>
<feature type="non-terminal residue" evidence="1">
    <location>
        <position position="14"/>
    </location>
</feature>
<dbReference type="EMBL" id="AJSR01002768">
    <property type="protein sequence ID" value="EKM27926.1"/>
    <property type="molecule type" value="Genomic_DNA"/>
</dbReference>
<dbReference type="Proteomes" id="UP000008367">
    <property type="component" value="Unassembled WGS sequence"/>
</dbReference>